<feature type="transmembrane region" description="Helical" evidence="14">
    <location>
        <begin position="6"/>
        <end position="28"/>
    </location>
</feature>
<comment type="subcellular location">
    <subcellularLocation>
        <location evidence="2">Cell membrane</location>
        <topology evidence="2">Multi-pass membrane protein</topology>
    </subcellularLocation>
</comment>
<dbReference type="SMART" id="SM00304">
    <property type="entry name" value="HAMP"/>
    <property type="match status" value="1"/>
</dbReference>
<dbReference type="GO" id="GO:0000155">
    <property type="term" value="F:phosphorelay sensor kinase activity"/>
    <property type="evidence" value="ECO:0007669"/>
    <property type="project" value="InterPro"/>
</dbReference>
<dbReference type="Pfam" id="PF00672">
    <property type="entry name" value="HAMP"/>
    <property type="match status" value="1"/>
</dbReference>
<dbReference type="SMART" id="SM00388">
    <property type="entry name" value="HisKA"/>
    <property type="match status" value="1"/>
</dbReference>
<keyword evidence="5" id="KW-0597">Phosphoprotein</keyword>
<dbReference type="Proteomes" id="UP000885750">
    <property type="component" value="Unassembled WGS sequence"/>
</dbReference>
<organism evidence="17">
    <name type="scientific">Leucothrix mucor</name>
    <dbReference type="NCBI Taxonomy" id="45248"/>
    <lineage>
        <taxon>Bacteria</taxon>
        <taxon>Pseudomonadati</taxon>
        <taxon>Pseudomonadota</taxon>
        <taxon>Gammaproteobacteria</taxon>
        <taxon>Thiotrichales</taxon>
        <taxon>Thiotrichaceae</taxon>
        <taxon>Leucothrix</taxon>
    </lineage>
</organism>
<dbReference type="AlphaFoldDB" id="A0A7V2WUG6"/>
<evidence type="ECO:0000256" key="11">
    <source>
        <dbReference type="ARBA" id="ARBA00022989"/>
    </source>
</evidence>
<feature type="domain" description="Histidine kinase" evidence="15">
    <location>
        <begin position="283"/>
        <end position="502"/>
    </location>
</feature>
<evidence type="ECO:0000256" key="6">
    <source>
        <dbReference type="ARBA" id="ARBA00022679"/>
    </source>
</evidence>
<dbReference type="Pfam" id="PF02518">
    <property type="entry name" value="HATPase_c"/>
    <property type="match status" value="1"/>
</dbReference>
<reference evidence="17" key="1">
    <citation type="journal article" date="2020" name="mSystems">
        <title>Genome- and Community-Level Interaction Insights into Carbon Utilization and Element Cycling Functions of Hydrothermarchaeota in Hydrothermal Sediment.</title>
        <authorList>
            <person name="Zhou Z."/>
            <person name="Liu Y."/>
            <person name="Xu W."/>
            <person name="Pan J."/>
            <person name="Luo Z.H."/>
            <person name="Li M."/>
        </authorList>
    </citation>
    <scope>NUCLEOTIDE SEQUENCE [LARGE SCALE GENOMIC DNA]</scope>
    <source>
        <strain evidence="17">HyVt-493</strain>
    </source>
</reference>
<comment type="caution">
    <text evidence="17">The sequence shown here is derived from an EMBL/GenBank/DDBJ whole genome shotgun (WGS) entry which is preliminary data.</text>
</comment>
<keyword evidence="10" id="KW-0067">ATP-binding</keyword>
<dbReference type="InterPro" id="IPR036097">
    <property type="entry name" value="HisK_dim/P_sf"/>
</dbReference>
<keyword evidence="11 14" id="KW-1133">Transmembrane helix</keyword>
<dbReference type="InterPro" id="IPR003660">
    <property type="entry name" value="HAMP_dom"/>
</dbReference>
<protein>
    <recommendedName>
        <fullName evidence="3">histidine kinase</fullName>
        <ecNumber evidence="3">2.7.13.3</ecNumber>
    </recommendedName>
</protein>
<comment type="catalytic activity">
    <reaction evidence="1">
        <text>ATP + protein L-histidine = ADP + protein N-phospho-L-histidine.</text>
        <dbReference type="EC" id="2.7.13.3"/>
    </reaction>
</comment>
<feature type="domain" description="HAMP" evidence="16">
    <location>
        <begin position="209"/>
        <end position="268"/>
    </location>
</feature>
<feature type="transmembrane region" description="Helical" evidence="14">
    <location>
        <begin position="190"/>
        <end position="211"/>
    </location>
</feature>
<dbReference type="EC" id="2.7.13.3" evidence="3"/>
<evidence type="ECO:0000256" key="1">
    <source>
        <dbReference type="ARBA" id="ARBA00000085"/>
    </source>
</evidence>
<dbReference type="Gene3D" id="3.30.565.10">
    <property type="entry name" value="Histidine kinase-like ATPase, C-terminal domain"/>
    <property type="match status" value="1"/>
</dbReference>
<evidence type="ECO:0000256" key="9">
    <source>
        <dbReference type="ARBA" id="ARBA00022777"/>
    </source>
</evidence>
<dbReference type="PANTHER" id="PTHR45528">
    <property type="entry name" value="SENSOR HISTIDINE KINASE CPXA"/>
    <property type="match status" value="1"/>
</dbReference>
<evidence type="ECO:0000256" key="5">
    <source>
        <dbReference type="ARBA" id="ARBA00022553"/>
    </source>
</evidence>
<dbReference type="Pfam" id="PF00512">
    <property type="entry name" value="HisKA"/>
    <property type="match status" value="1"/>
</dbReference>
<dbReference type="InterPro" id="IPR005467">
    <property type="entry name" value="His_kinase_dom"/>
</dbReference>
<proteinExistence type="predicted"/>
<dbReference type="PROSITE" id="PS50885">
    <property type="entry name" value="HAMP"/>
    <property type="match status" value="1"/>
</dbReference>
<keyword evidence="9 17" id="KW-0418">Kinase</keyword>
<dbReference type="PROSITE" id="PS50109">
    <property type="entry name" value="HIS_KIN"/>
    <property type="match status" value="1"/>
</dbReference>
<sequence length="502" mass="57787">MFNSLYSRIALVLFSMFLIMAGFLFWFFERASIATQNETSQKLYLNLADNIVNDLGVISNNQFDLELIEAAFHKIMILGPNIELYVLDRMGKIISFSVPDKKIKRSHINLQPIIAFIEKTQSLPILGEDPRALERQKIFSAAAVYEKNNSIGNKAVDNTRIGYLYIIIGGEYYDSISTTLRLSTTWRISLLGIATALSFLLIASLILFYALTRPLRQLTREIKVFEQSDFKVKTTFQLAPLNNTKKDEIYQLRQSFQHMQQRIIEQLEHLKKNDAIRREFLAYVSHDLRTPLAGMRAYLETLELKQASMSNEERQIFIKKTIRNGDRLQKMISELFELTRLENHQIELTQEVFSIGDLLSDIYVSLESKAVEKQVSLKIDFQQVNVQVYGDIAKIERVIQNLTENAIRYSKANSSVVIKTTLIKNNKLRICICDQGIGIHAKDLPYIFEPYFRASDEYKLKHKGAGLGLAISQRLLRLHNISLQVKSEINKGTFFCFSLQKV</sequence>
<keyword evidence="4" id="KW-1003">Cell membrane</keyword>
<dbReference type="CDD" id="cd00082">
    <property type="entry name" value="HisKA"/>
    <property type="match status" value="1"/>
</dbReference>
<dbReference type="PRINTS" id="PR00344">
    <property type="entry name" value="BCTRLSENSOR"/>
</dbReference>
<dbReference type="EMBL" id="DRMS01000102">
    <property type="protein sequence ID" value="HFC91672.1"/>
    <property type="molecule type" value="Genomic_DNA"/>
</dbReference>
<dbReference type="InterPro" id="IPR003594">
    <property type="entry name" value="HATPase_dom"/>
</dbReference>
<keyword evidence="6" id="KW-0808">Transferase</keyword>
<dbReference type="InterPro" id="IPR003661">
    <property type="entry name" value="HisK_dim/P_dom"/>
</dbReference>
<evidence type="ECO:0000256" key="8">
    <source>
        <dbReference type="ARBA" id="ARBA00022741"/>
    </source>
</evidence>
<evidence type="ECO:0000313" key="17">
    <source>
        <dbReference type="EMBL" id="HFC91672.1"/>
    </source>
</evidence>
<evidence type="ECO:0000259" key="15">
    <source>
        <dbReference type="PROSITE" id="PS50109"/>
    </source>
</evidence>
<evidence type="ECO:0000256" key="14">
    <source>
        <dbReference type="SAM" id="Phobius"/>
    </source>
</evidence>
<keyword evidence="13 14" id="KW-0472">Membrane</keyword>
<dbReference type="SMART" id="SM00387">
    <property type="entry name" value="HATPase_c"/>
    <property type="match status" value="1"/>
</dbReference>
<dbReference type="GO" id="GO:0005524">
    <property type="term" value="F:ATP binding"/>
    <property type="evidence" value="ECO:0007669"/>
    <property type="project" value="UniProtKB-KW"/>
</dbReference>
<evidence type="ECO:0000256" key="2">
    <source>
        <dbReference type="ARBA" id="ARBA00004651"/>
    </source>
</evidence>
<dbReference type="PANTHER" id="PTHR45528:SF1">
    <property type="entry name" value="SENSOR HISTIDINE KINASE CPXA"/>
    <property type="match status" value="1"/>
</dbReference>
<gene>
    <name evidence="17" type="ORF">ENJ51_02540</name>
</gene>
<dbReference type="Gene3D" id="1.10.287.130">
    <property type="match status" value="1"/>
</dbReference>
<evidence type="ECO:0000256" key="3">
    <source>
        <dbReference type="ARBA" id="ARBA00012438"/>
    </source>
</evidence>
<keyword evidence="8" id="KW-0547">Nucleotide-binding</keyword>
<dbReference type="InterPro" id="IPR036890">
    <property type="entry name" value="HATPase_C_sf"/>
</dbReference>
<evidence type="ECO:0000259" key="16">
    <source>
        <dbReference type="PROSITE" id="PS50885"/>
    </source>
</evidence>
<dbReference type="InterPro" id="IPR004358">
    <property type="entry name" value="Sig_transdc_His_kin-like_C"/>
</dbReference>
<dbReference type="Gene3D" id="6.10.340.10">
    <property type="match status" value="1"/>
</dbReference>
<dbReference type="CDD" id="cd06225">
    <property type="entry name" value="HAMP"/>
    <property type="match status" value="1"/>
</dbReference>
<dbReference type="SUPFAM" id="SSF55874">
    <property type="entry name" value="ATPase domain of HSP90 chaperone/DNA topoisomerase II/histidine kinase"/>
    <property type="match status" value="1"/>
</dbReference>
<evidence type="ECO:0000256" key="4">
    <source>
        <dbReference type="ARBA" id="ARBA00022475"/>
    </source>
</evidence>
<dbReference type="InterPro" id="IPR050398">
    <property type="entry name" value="HssS/ArlS-like"/>
</dbReference>
<evidence type="ECO:0000256" key="7">
    <source>
        <dbReference type="ARBA" id="ARBA00022692"/>
    </source>
</evidence>
<evidence type="ECO:0000256" key="13">
    <source>
        <dbReference type="ARBA" id="ARBA00023136"/>
    </source>
</evidence>
<dbReference type="SUPFAM" id="SSF47384">
    <property type="entry name" value="Homodimeric domain of signal transducing histidine kinase"/>
    <property type="match status" value="1"/>
</dbReference>
<accession>A0A7V2WUG6</accession>
<evidence type="ECO:0000256" key="12">
    <source>
        <dbReference type="ARBA" id="ARBA00023012"/>
    </source>
</evidence>
<name>A0A7V2WUG6_LEUMU</name>
<dbReference type="GO" id="GO:0005886">
    <property type="term" value="C:plasma membrane"/>
    <property type="evidence" value="ECO:0007669"/>
    <property type="project" value="UniProtKB-SubCell"/>
</dbReference>
<keyword evidence="12" id="KW-0902">Two-component regulatory system</keyword>
<evidence type="ECO:0000256" key="10">
    <source>
        <dbReference type="ARBA" id="ARBA00022840"/>
    </source>
</evidence>
<keyword evidence="7 14" id="KW-0812">Transmembrane</keyword>